<gene>
    <name evidence="1" type="ORF">BZG09_15700</name>
</gene>
<proteinExistence type="predicted"/>
<dbReference type="AlphaFoldDB" id="A0AB36K0D0"/>
<reference evidence="1 2" key="1">
    <citation type="journal article" date="2017" name="Genome Announc.">
        <title>Draft Genome Sequences of Salinivibrio proteolyticus, Salinivibrio sharmensis, Salinivibrio siamensis, Salinivibrio costicola subsp. alcaliphilus, Salinivibrio costicola subsp. vallismortis, and 29 New Isolates Belonging to the Genus Salinivibrio.</title>
        <authorList>
            <person name="Lopez-Hermoso C."/>
            <person name="de la Haba R.R."/>
            <person name="Sanchez-Porro C."/>
            <person name="Bayliss S.C."/>
            <person name="Feil E.J."/>
            <person name="Ventosa A."/>
        </authorList>
    </citation>
    <scope>NUCLEOTIDE SEQUENCE [LARGE SCALE GENOMIC DNA]</scope>
    <source>
        <strain evidence="1 2">IC202</strain>
    </source>
</reference>
<dbReference type="Proteomes" id="UP000188726">
    <property type="component" value="Unassembled WGS sequence"/>
</dbReference>
<protein>
    <submittedName>
        <fullName evidence="1">Uncharacterized protein</fullName>
    </submittedName>
</protein>
<organism evidence="1 2">
    <name type="scientific">Salinivibrio kushneri</name>
    <dbReference type="NCBI Taxonomy" id="1908198"/>
    <lineage>
        <taxon>Bacteria</taxon>
        <taxon>Pseudomonadati</taxon>
        <taxon>Pseudomonadota</taxon>
        <taxon>Gammaproteobacteria</taxon>
        <taxon>Vibrionales</taxon>
        <taxon>Vibrionaceae</taxon>
        <taxon>Salinivibrio</taxon>
    </lineage>
</organism>
<evidence type="ECO:0000313" key="2">
    <source>
        <dbReference type="Proteomes" id="UP000188726"/>
    </source>
</evidence>
<sequence>MNLSYDHLDVQDAYQAELDNFIERGKKRILGNQEFCGLSFQDFNTFFYAEYKQVNKEGDAADSLFKTVCDMLNLKGDSNKRLEFESMCLADLAKLNVVMNMHRQTLLDALDKFLRQSNRQRVIQGFELDQQNKEAA</sequence>
<dbReference type="EMBL" id="MUEO01000060">
    <property type="protein sequence ID" value="OOE41386.1"/>
    <property type="molecule type" value="Genomic_DNA"/>
</dbReference>
<dbReference type="RefSeq" id="WP_077459548.1">
    <property type="nucleotide sequence ID" value="NZ_MUEO01000060.1"/>
</dbReference>
<accession>A0AB36K0D0</accession>
<name>A0AB36K0D0_9GAMM</name>
<comment type="caution">
    <text evidence="1">The sequence shown here is derived from an EMBL/GenBank/DDBJ whole genome shotgun (WGS) entry which is preliminary data.</text>
</comment>
<evidence type="ECO:0000313" key="1">
    <source>
        <dbReference type="EMBL" id="OOE41386.1"/>
    </source>
</evidence>